<keyword evidence="10" id="KW-0511">Multifunctional enzyme</keyword>
<evidence type="ECO:0000259" key="11">
    <source>
        <dbReference type="Pfam" id="PF07727"/>
    </source>
</evidence>
<feature type="domain" description="Retroviral polymerase SH3-like" evidence="12">
    <location>
        <begin position="53"/>
        <end position="95"/>
    </location>
</feature>
<keyword evidence="5" id="KW-0460">Magnesium</keyword>
<keyword evidence="8" id="KW-0239">DNA-directed DNA polymerase</keyword>
<evidence type="ECO:0000256" key="4">
    <source>
        <dbReference type="ARBA" id="ARBA00022801"/>
    </source>
</evidence>
<sequence length="355" mass="40068">MNRTIMEKARSMLYCKGVPTMWWAEAVGTAVYLINRSTNAAHSDVTLYELGFKLEAKGFRCLFLGYAENAKGYRVYDLEASKVKVSRSVKLDERELGGIYDSSSPQLQGTVVHVIKDGDEATVPEMERPPTVDDEPMETAEEPVVDVEMDNVESDTNVEEVLRLPPSGSTGLELAPFRSQREAIQDRLVFHPEPERSRRAREPVFLLEDGPMMNKKCCRKKHDENGHVIRYKARLVAKGFKQKYGVDFFETYSPVANMNSIRVILVVCVTSGYVMEQLDADTAFLNSSLSDLVYMDVPHGVQNENDMPSNIGYVYVRLYVDDMNIAARTVGEICEVKETLKNAFKMKELGTAKFI</sequence>
<keyword evidence="8" id="KW-0808">Transferase</keyword>
<dbReference type="InterPro" id="IPR013103">
    <property type="entry name" value="RVT_2"/>
</dbReference>
<dbReference type="PANTHER" id="PTHR42648">
    <property type="entry name" value="TRANSPOSASE, PUTATIVE-RELATED"/>
    <property type="match status" value="1"/>
</dbReference>
<dbReference type="InterPro" id="IPR039537">
    <property type="entry name" value="Retrotran_Ty1/copia-like"/>
</dbReference>
<evidence type="ECO:0000256" key="2">
    <source>
        <dbReference type="ARBA" id="ARBA00022723"/>
    </source>
</evidence>
<dbReference type="GO" id="GO:0003887">
    <property type="term" value="F:DNA-directed DNA polymerase activity"/>
    <property type="evidence" value="ECO:0007669"/>
    <property type="project" value="UniProtKB-KW"/>
</dbReference>
<keyword evidence="1" id="KW-0540">Nuclease</keyword>
<dbReference type="PANTHER" id="PTHR42648:SF11">
    <property type="entry name" value="TRANSPOSON TY4-P GAG-POL POLYPROTEIN"/>
    <property type="match status" value="1"/>
</dbReference>
<evidence type="ECO:0000259" key="12">
    <source>
        <dbReference type="Pfam" id="PF25597"/>
    </source>
</evidence>
<dbReference type="GO" id="GO:0006310">
    <property type="term" value="P:DNA recombination"/>
    <property type="evidence" value="ECO:0007669"/>
    <property type="project" value="UniProtKB-KW"/>
</dbReference>
<comment type="caution">
    <text evidence="13">The sequence shown here is derived from an EMBL/GenBank/DDBJ whole genome shotgun (WGS) entry which is preliminary data.</text>
</comment>
<organism evidence="13 14">
    <name type="scientific">Phytophthora megakarya</name>
    <dbReference type="NCBI Taxonomy" id="4795"/>
    <lineage>
        <taxon>Eukaryota</taxon>
        <taxon>Sar</taxon>
        <taxon>Stramenopiles</taxon>
        <taxon>Oomycota</taxon>
        <taxon>Peronosporomycetes</taxon>
        <taxon>Peronosporales</taxon>
        <taxon>Peronosporaceae</taxon>
        <taxon>Phytophthora</taxon>
    </lineage>
</organism>
<dbReference type="AlphaFoldDB" id="A0A225UPG8"/>
<keyword evidence="6" id="KW-0229">DNA integration</keyword>
<dbReference type="GO" id="GO:0016787">
    <property type="term" value="F:hydrolase activity"/>
    <property type="evidence" value="ECO:0007669"/>
    <property type="project" value="UniProtKB-KW"/>
</dbReference>
<dbReference type="Pfam" id="PF07727">
    <property type="entry name" value="RVT_2"/>
    <property type="match status" value="1"/>
</dbReference>
<evidence type="ECO:0000256" key="8">
    <source>
        <dbReference type="ARBA" id="ARBA00022932"/>
    </source>
</evidence>
<evidence type="ECO:0000256" key="6">
    <source>
        <dbReference type="ARBA" id="ARBA00022908"/>
    </source>
</evidence>
<accession>A0A225UPG8</accession>
<dbReference type="Pfam" id="PF25597">
    <property type="entry name" value="SH3_retrovirus"/>
    <property type="match status" value="1"/>
</dbReference>
<keyword evidence="14" id="KW-1185">Reference proteome</keyword>
<reference evidence="14" key="1">
    <citation type="submission" date="2017-03" db="EMBL/GenBank/DDBJ databases">
        <title>Phytopthora megakarya and P. palmivora, two closely related causual agents of cacao black pod achieved similar genome size and gene model numbers by different mechanisms.</title>
        <authorList>
            <person name="Ali S."/>
            <person name="Shao J."/>
            <person name="Larry D.J."/>
            <person name="Kronmiller B."/>
            <person name="Shen D."/>
            <person name="Strem M.D."/>
            <person name="Melnick R.L."/>
            <person name="Guiltinan M.J."/>
            <person name="Tyler B.M."/>
            <person name="Meinhardt L.W."/>
            <person name="Bailey B.A."/>
        </authorList>
    </citation>
    <scope>NUCLEOTIDE SEQUENCE [LARGE SCALE GENOMIC DNA]</scope>
    <source>
        <strain evidence="14">zdho120</strain>
    </source>
</reference>
<keyword evidence="2" id="KW-0479">Metal-binding</keyword>
<evidence type="ECO:0000256" key="3">
    <source>
        <dbReference type="ARBA" id="ARBA00022759"/>
    </source>
</evidence>
<evidence type="ECO:0000256" key="9">
    <source>
        <dbReference type="ARBA" id="ARBA00023172"/>
    </source>
</evidence>
<protein>
    <submittedName>
        <fullName evidence="13">Integrase, catalytic core protein</fullName>
    </submittedName>
</protein>
<dbReference type="GO" id="GO:0015074">
    <property type="term" value="P:DNA integration"/>
    <property type="evidence" value="ECO:0007669"/>
    <property type="project" value="UniProtKB-KW"/>
</dbReference>
<dbReference type="GO" id="GO:0046872">
    <property type="term" value="F:metal ion binding"/>
    <property type="evidence" value="ECO:0007669"/>
    <property type="project" value="UniProtKB-KW"/>
</dbReference>
<evidence type="ECO:0000313" key="13">
    <source>
        <dbReference type="EMBL" id="OWY94925.1"/>
    </source>
</evidence>
<evidence type="ECO:0000256" key="10">
    <source>
        <dbReference type="ARBA" id="ARBA00023268"/>
    </source>
</evidence>
<dbReference type="GO" id="GO:0004519">
    <property type="term" value="F:endonuclease activity"/>
    <property type="evidence" value="ECO:0007669"/>
    <property type="project" value="UniProtKB-KW"/>
</dbReference>
<dbReference type="EMBL" id="NBNE01013641">
    <property type="protein sequence ID" value="OWY94925.1"/>
    <property type="molecule type" value="Genomic_DNA"/>
</dbReference>
<name>A0A225UPG8_9STRA</name>
<keyword evidence="4" id="KW-0378">Hydrolase</keyword>
<feature type="non-terminal residue" evidence="13">
    <location>
        <position position="355"/>
    </location>
</feature>
<dbReference type="InterPro" id="IPR057670">
    <property type="entry name" value="SH3_retrovirus"/>
</dbReference>
<dbReference type="STRING" id="4795.A0A225UPG8"/>
<keyword evidence="3" id="KW-0255">Endonuclease</keyword>
<dbReference type="Proteomes" id="UP000198211">
    <property type="component" value="Unassembled WGS sequence"/>
</dbReference>
<gene>
    <name evidence="13" type="ORF">PHMEG_00035209</name>
</gene>
<evidence type="ECO:0000313" key="14">
    <source>
        <dbReference type="Proteomes" id="UP000198211"/>
    </source>
</evidence>
<evidence type="ECO:0000256" key="5">
    <source>
        <dbReference type="ARBA" id="ARBA00022842"/>
    </source>
</evidence>
<dbReference type="OrthoDB" id="122196at2759"/>
<evidence type="ECO:0000256" key="7">
    <source>
        <dbReference type="ARBA" id="ARBA00022918"/>
    </source>
</evidence>
<feature type="domain" description="Reverse transcriptase Ty1/copia-type" evidence="11">
    <location>
        <begin position="213"/>
        <end position="306"/>
    </location>
</feature>
<keyword evidence="9" id="KW-0233">DNA recombination</keyword>
<keyword evidence="7" id="KW-0695">RNA-directed DNA polymerase</keyword>
<proteinExistence type="predicted"/>
<evidence type="ECO:0000256" key="1">
    <source>
        <dbReference type="ARBA" id="ARBA00022722"/>
    </source>
</evidence>
<keyword evidence="8" id="KW-0548">Nucleotidyltransferase</keyword>
<dbReference type="GO" id="GO:0003964">
    <property type="term" value="F:RNA-directed DNA polymerase activity"/>
    <property type="evidence" value="ECO:0007669"/>
    <property type="project" value="UniProtKB-KW"/>
</dbReference>